<evidence type="ECO:0000256" key="1">
    <source>
        <dbReference type="SAM" id="MobiDB-lite"/>
    </source>
</evidence>
<dbReference type="AlphaFoldDB" id="A0A1M5N4S0"/>
<dbReference type="Proteomes" id="UP000184221">
    <property type="component" value="Unassembled WGS sequence"/>
</dbReference>
<reference evidence="2 3" key="1">
    <citation type="submission" date="2016-11" db="EMBL/GenBank/DDBJ databases">
        <authorList>
            <person name="Jaros S."/>
            <person name="Januszkiewicz K."/>
            <person name="Wedrychowicz H."/>
        </authorList>
    </citation>
    <scope>NUCLEOTIDE SEQUENCE [LARGE SCALE GENOMIC DNA]</scope>
    <source>
        <strain evidence="2 3">DSM 29431</strain>
    </source>
</reference>
<organism evidence="2 3">
    <name type="scientific">Marivita hallyeonensis</name>
    <dbReference type="NCBI Taxonomy" id="996342"/>
    <lineage>
        <taxon>Bacteria</taxon>
        <taxon>Pseudomonadati</taxon>
        <taxon>Pseudomonadota</taxon>
        <taxon>Alphaproteobacteria</taxon>
        <taxon>Rhodobacterales</taxon>
        <taxon>Roseobacteraceae</taxon>
        <taxon>Marivita</taxon>
    </lineage>
</organism>
<keyword evidence="3" id="KW-1185">Reference proteome</keyword>
<protein>
    <submittedName>
        <fullName evidence="2">Uncharacterized protein</fullName>
    </submittedName>
</protein>
<name>A0A1M5N4S0_9RHOB</name>
<dbReference type="OrthoDB" id="7872359at2"/>
<dbReference type="PROSITE" id="PS51257">
    <property type="entry name" value="PROKAR_LIPOPROTEIN"/>
    <property type="match status" value="1"/>
</dbReference>
<dbReference type="EMBL" id="FQXC01000001">
    <property type="protein sequence ID" value="SHG84455.1"/>
    <property type="molecule type" value="Genomic_DNA"/>
</dbReference>
<gene>
    <name evidence="2" type="ORF">SAMN05443551_0767</name>
</gene>
<evidence type="ECO:0000313" key="2">
    <source>
        <dbReference type="EMBL" id="SHG84455.1"/>
    </source>
</evidence>
<evidence type="ECO:0000313" key="3">
    <source>
        <dbReference type="Proteomes" id="UP000184221"/>
    </source>
</evidence>
<feature type="region of interest" description="Disordered" evidence="1">
    <location>
        <begin position="74"/>
        <end position="93"/>
    </location>
</feature>
<proteinExistence type="predicted"/>
<accession>A0A1M5N4S0</accession>
<dbReference type="STRING" id="996342.SAMN05443551_0767"/>
<sequence length="93" mass="10031">MWRGVIIVVVSLSACAEFPDVDAALAKGDATRDYPALLPFEQLLNAEEPRLADTDDEALRARADALRGRADALRGPVIDGNTRGRMADGVRQP</sequence>
<dbReference type="RefSeq" id="WP_072776154.1">
    <property type="nucleotide sequence ID" value="NZ_FQXC01000001.1"/>
</dbReference>